<dbReference type="InterPro" id="IPR029065">
    <property type="entry name" value="Enolase_C-like"/>
</dbReference>
<evidence type="ECO:0000256" key="2">
    <source>
        <dbReference type="ARBA" id="ARBA00022723"/>
    </source>
</evidence>
<dbReference type="GO" id="GO:0043748">
    <property type="term" value="F:O-succinylbenzoate synthase activity"/>
    <property type="evidence" value="ECO:0007669"/>
    <property type="project" value="UniProtKB-EC"/>
</dbReference>
<dbReference type="UniPathway" id="UPA01057">
    <property type="reaction ID" value="UER00165"/>
</dbReference>
<comment type="cofactor">
    <cofactor evidence="1">
        <name>a divalent metal cation</name>
        <dbReference type="ChEBI" id="CHEBI:60240"/>
    </cofactor>
</comment>
<keyword evidence="3" id="KW-0460">Magnesium</keyword>
<dbReference type="Pfam" id="PF13378">
    <property type="entry name" value="MR_MLE_C"/>
    <property type="match status" value="1"/>
</dbReference>
<dbReference type="OrthoDB" id="9774531at2"/>
<dbReference type="GO" id="GO:0016854">
    <property type="term" value="F:racemase and epimerase activity"/>
    <property type="evidence" value="ECO:0007669"/>
    <property type="project" value="UniProtKB-ARBA"/>
</dbReference>
<dbReference type="EMBL" id="SGXT01000002">
    <property type="protein sequence ID" value="RZT66456.1"/>
    <property type="molecule type" value="Genomic_DNA"/>
</dbReference>
<evidence type="ECO:0000256" key="3">
    <source>
        <dbReference type="ARBA" id="ARBA00022842"/>
    </source>
</evidence>
<accession>A0A4Q7TZ62</accession>
<keyword evidence="9" id="KW-1185">Reference proteome</keyword>
<dbReference type="SFLD" id="SFLDS00001">
    <property type="entry name" value="Enolase"/>
    <property type="match status" value="1"/>
</dbReference>
<dbReference type="GO" id="GO:0009234">
    <property type="term" value="P:menaquinone biosynthetic process"/>
    <property type="evidence" value="ECO:0007669"/>
    <property type="project" value="UniProtKB-UniRule"/>
</dbReference>
<protein>
    <recommendedName>
        <fullName evidence="5 6">o-succinylbenzoate synthase</fullName>
        <ecNumber evidence="5 6">4.2.1.113</ecNumber>
    </recommendedName>
</protein>
<dbReference type="GO" id="GO:0046872">
    <property type="term" value="F:metal ion binding"/>
    <property type="evidence" value="ECO:0007669"/>
    <property type="project" value="UniProtKB-KW"/>
</dbReference>
<dbReference type="NCBIfam" id="TIGR01928">
    <property type="entry name" value="menC_lowGC_arch"/>
    <property type="match status" value="1"/>
</dbReference>
<dbReference type="AlphaFoldDB" id="A0A4Q7TZ62"/>
<dbReference type="Gene3D" id="3.20.20.120">
    <property type="entry name" value="Enolase-like C-terminal domain"/>
    <property type="match status" value="1"/>
</dbReference>
<evidence type="ECO:0000313" key="8">
    <source>
        <dbReference type="EMBL" id="RZT66456.1"/>
    </source>
</evidence>
<keyword evidence="4" id="KW-0456">Lyase</keyword>
<dbReference type="SUPFAM" id="SSF54826">
    <property type="entry name" value="Enolase N-terminal domain-like"/>
    <property type="match status" value="1"/>
</dbReference>
<name>A0A4Q7TZ62_9MICO</name>
<dbReference type="PANTHER" id="PTHR48073">
    <property type="entry name" value="O-SUCCINYLBENZOATE SYNTHASE-RELATED"/>
    <property type="match status" value="1"/>
</dbReference>
<dbReference type="SFLD" id="SFLDF00009">
    <property type="entry name" value="o-succinylbenzoate_synthase"/>
    <property type="match status" value="1"/>
</dbReference>
<dbReference type="SUPFAM" id="SSF51604">
    <property type="entry name" value="Enolase C-terminal domain-like"/>
    <property type="match status" value="1"/>
</dbReference>
<dbReference type="InterPro" id="IPR013342">
    <property type="entry name" value="Mandelate_racemase_C"/>
</dbReference>
<sequence length="374" mass="40242">MRLRSLRLHHLEMPLVAPFTTSFMTQTHKRCFLVEAQLETDAGAVVTGWGENVALDRPYYSPEYLDGAAEVVSRWLAPRLFAAEDLTAETVAHHLAKVVGNPMAKASVEMAILDAQLREQGRSFASYLGAVHRTVPSGVSVGIQDSVDATVAAVGGYVEQGYARIKLKIQPGADVAHVAAVRRSFGDDLLFQVDANAAYTLVDAPHLRRLDEYGLLLIEQPLGEADIRQHSELAKLMTTPICLDESIDSSEAAADAISLGAAAVINVKPGRVGGYLEARRIHDLARAHGIAVWCGGMLETGIGRAANAALAALPGFTLPGDISGSDRFFAEDIVTEPLRMHDGVVDVPSGPGFGVEIDEDRLERFRTDLVEVAR</sequence>
<dbReference type="Proteomes" id="UP000292408">
    <property type="component" value="Unassembled WGS sequence"/>
</dbReference>
<keyword evidence="2" id="KW-0479">Metal-binding</keyword>
<dbReference type="UniPathway" id="UPA00079"/>
<dbReference type="InterPro" id="IPR013341">
    <property type="entry name" value="Mandelate_racemase_N_dom"/>
</dbReference>
<comment type="caution">
    <text evidence="8">The sequence shown here is derived from an EMBL/GenBank/DDBJ whole genome shotgun (WGS) entry which is preliminary data.</text>
</comment>
<gene>
    <name evidence="8" type="ORF">EV140_0070</name>
</gene>
<dbReference type="SMART" id="SM00922">
    <property type="entry name" value="MR_MLE"/>
    <property type="match status" value="1"/>
</dbReference>
<dbReference type="SFLD" id="SFLDG00180">
    <property type="entry name" value="muconate_cycloisomerase"/>
    <property type="match status" value="1"/>
</dbReference>
<evidence type="ECO:0000256" key="4">
    <source>
        <dbReference type="ARBA" id="ARBA00023239"/>
    </source>
</evidence>
<dbReference type="CDD" id="cd03317">
    <property type="entry name" value="NAAAR"/>
    <property type="match status" value="1"/>
</dbReference>
<evidence type="ECO:0000259" key="7">
    <source>
        <dbReference type="SMART" id="SM00922"/>
    </source>
</evidence>
<evidence type="ECO:0000313" key="9">
    <source>
        <dbReference type="Proteomes" id="UP000292408"/>
    </source>
</evidence>
<evidence type="ECO:0000256" key="5">
    <source>
        <dbReference type="ARBA" id="ARBA00029491"/>
    </source>
</evidence>
<evidence type="ECO:0000256" key="6">
    <source>
        <dbReference type="NCBIfam" id="TIGR01928"/>
    </source>
</evidence>
<organism evidence="8 9">
    <name type="scientific">Microcella alkaliphila</name>
    <dbReference type="NCBI Taxonomy" id="279828"/>
    <lineage>
        <taxon>Bacteria</taxon>
        <taxon>Bacillati</taxon>
        <taxon>Actinomycetota</taxon>
        <taxon>Actinomycetes</taxon>
        <taxon>Micrococcales</taxon>
        <taxon>Microbacteriaceae</taxon>
        <taxon>Microcella</taxon>
    </lineage>
</organism>
<dbReference type="InterPro" id="IPR036849">
    <property type="entry name" value="Enolase-like_C_sf"/>
</dbReference>
<dbReference type="RefSeq" id="WP_130279958.1">
    <property type="nucleotide sequence ID" value="NZ_SGXT01000002.1"/>
</dbReference>
<feature type="domain" description="Mandelate racemase/muconate lactonizing enzyme C-terminal" evidence="7">
    <location>
        <begin position="147"/>
        <end position="240"/>
    </location>
</feature>
<dbReference type="EC" id="4.2.1.113" evidence="5 6"/>
<dbReference type="Gene3D" id="3.30.390.10">
    <property type="entry name" value="Enolase-like, N-terminal domain"/>
    <property type="match status" value="1"/>
</dbReference>
<dbReference type="InterPro" id="IPR010197">
    <property type="entry name" value="OSBS/NAAAR"/>
</dbReference>
<reference evidence="8 9" key="1">
    <citation type="journal article" date="2015" name="Stand. Genomic Sci.">
        <title>Genomic Encyclopedia of Bacterial and Archaeal Type Strains, Phase III: the genomes of soil and plant-associated and newly described type strains.</title>
        <authorList>
            <person name="Whitman W.B."/>
            <person name="Woyke T."/>
            <person name="Klenk H.P."/>
            <person name="Zhou Y."/>
            <person name="Lilburn T.G."/>
            <person name="Beck B.J."/>
            <person name="De Vos P."/>
            <person name="Vandamme P."/>
            <person name="Eisen J.A."/>
            <person name="Garrity G."/>
            <person name="Hugenholtz P."/>
            <person name="Kyrpides N.C."/>
        </authorList>
    </citation>
    <scope>NUCLEOTIDE SEQUENCE [LARGE SCALE GENOMIC DNA]</scope>
    <source>
        <strain evidence="8 9">AC4r</strain>
    </source>
</reference>
<evidence type="ECO:0000256" key="1">
    <source>
        <dbReference type="ARBA" id="ARBA00001968"/>
    </source>
</evidence>
<proteinExistence type="predicted"/>
<dbReference type="InterPro" id="IPR029017">
    <property type="entry name" value="Enolase-like_N"/>
</dbReference>
<dbReference type="Pfam" id="PF02746">
    <property type="entry name" value="MR_MLE_N"/>
    <property type="match status" value="1"/>
</dbReference>
<dbReference type="PANTHER" id="PTHR48073:SF5">
    <property type="entry name" value="O-SUCCINYLBENZOATE SYNTHASE"/>
    <property type="match status" value="1"/>
</dbReference>